<feature type="transmembrane region" description="Helical" evidence="1">
    <location>
        <begin position="167"/>
        <end position="195"/>
    </location>
</feature>
<evidence type="ECO:0000256" key="1">
    <source>
        <dbReference type="SAM" id="Phobius"/>
    </source>
</evidence>
<feature type="transmembrane region" description="Helical" evidence="1">
    <location>
        <begin position="55"/>
        <end position="76"/>
    </location>
</feature>
<gene>
    <name evidence="2" type="ORF">NGM29_03810</name>
</gene>
<feature type="transmembrane region" description="Helical" evidence="1">
    <location>
        <begin position="115"/>
        <end position="138"/>
    </location>
</feature>
<protein>
    <submittedName>
        <fullName evidence="2">PH domain-containing protein</fullName>
    </submittedName>
</protein>
<feature type="transmembrane region" description="Helical" evidence="1">
    <location>
        <begin position="88"/>
        <end position="109"/>
    </location>
</feature>
<dbReference type="Proteomes" id="UP001056855">
    <property type="component" value="Chromosome"/>
</dbReference>
<keyword evidence="3" id="KW-1185">Reference proteome</keyword>
<accession>A0A9E7SVE3</accession>
<keyword evidence="1" id="KW-1133">Transmembrane helix</keyword>
<feature type="transmembrane region" description="Helical" evidence="1">
    <location>
        <begin position="28"/>
        <end position="49"/>
    </location>
</feature>
<sequence length="285" mass="30335">MLSNQHQCAPRLEPAGLEVPDIGFRFGFGAYVAAVLTATVTTAAVLAGVTGTTVLALAPATLTVGVIGGGILASRYRGLAERLGRRRWLGVQCSLPALPFVGLALAPFVTDFGTSVAAVAILGVIGIGLAGLLVAAMATNRYVDAVTSDEPVVTWAWVKTRLIRRELFIGVGFLLVGLGSFYSGDFTFAVLWGGYGLFRLVAGYSSSFFDVETASTPTLAAHEAGLVVDRGLTKQLLPWEPVSEIELTDDELVVERDWRSLRCRRSAIDDSESVAATLEELRTER</sequence>
<dbReference type="EMBL" id="CP100355">
    <property type="protein sequence ID" value="UTF54415.1"/>
    <property type="molecule type" value="Genomic_DNA"/>
</dbReference>
<keyword evidence="1" id="KW-0812">Transmembrane</keyword>
<dbReference type="KEGG" id="sawl:NGM29_03810"/>
<proteinExistence type="predicted"/>
<dbReference type="RefSeq" id="WP_254159069.1">
    <property type="nucleotide sequence ID" value="NZ_CP100355.1"/>
</dbReference>
<name>A0A9E7SVE3_9EURY</name>
<evidence type="ECO:0000313" key="3">
    <source>
        <dbReference type="Proteomes" id="UP001056855"/>
    </source>
</evidence>
<dbReference type="AlphaFoldDB" id="A0A9E7SVE3"/>
<evidence type="ECO:0000313" key="2">
    <source>
        <dbReference type="EMBL" id="UTF54415.1"/>
    </source>
</evidence>
<dbReference type="GeneID" id="73289142"/>
<organism evidence="2 3">
    <name type="scientific">Natronosalvus rutilus</name>
    <dbReference type="NCBI Taxonomy" id="2953753"/>
    <lineage>
        <taxon>Archaea</taxon>
        <taxon>Methanobacteriati</taxon>
        <taxon>Methanobacteriota</taxon>
        <taxon>Stenosarchaea group</taxon>
        <taxon>Halobacteria</taxon>
        <taxon>Halobacteriales</taxon>
        <taxon>Natrialbaceae</taxon>
        <taxon>Natronosalvus</taxon>
    </lineage>
</organism>
<keyword evidence="1" id="KW-0472">Membrane</keyword>
<reference evidence="2" key="1">
    <citation type="submission" date="2022-06" db="EMBL/GenBank/DDBJ databases">
        <title>Diverse halophilic archaea isolated from saline environments.</title>
        <authorList>
            <person name="Cui H.-L."/>
        </authorList>
    </citation>
    <scope>NUCLEOTIDE SEQUENCE</scope>
    <source>
        <strain evidence="2">WLHS1</strain>
    </source>
</reference>